<keyword evidence="13" id="KW-0830">Ubiquinone</keyword>
<dbReference type="Gene3D" id="3.50.50.60">
    <property type="entry name" value="FAD/NAD(P)-binding domain"/>
    <property type="match status" value="2"/>
</dbReference>
<proteinExistence type="inferred from homology"/>
<evidence type="ECO:0000256" key="6">
    <source>
        <dbReference type="ARBA" id="ARBA00022827"/>
    </source>
</evidence>
<dbReference type="PANTHER" id="PTHR43876:SF7">
    <property type="entry name" value="UBIQUINONE BIOSYNTHESIS MONOOXYGENASE COQ6, MITOCHONDRIAL"/>
    <property type="match status" value="1"/>
</dbReference>
<organism evidence="13 14">
    <name type="scientific">Cladosporium halotolerans</name>
    <dbReference type="NCBI Taxonomy" id="1052096"/>
    <lineage>
        <taxon>Eukaryota</taxon>
        <taxon>Fungi</taxon>
        <taxon>Dikarya</taxon>
        <taxon>Ascomycota</taxon>
        <taxon>Pezizomycotina</taxon>
        <taxon>Dothideomycetes</taxon>
        <taxon>Dothideomycetidae</taxon>
        <taxon>Cladosporiales</taxon>
        <taxon>Cladosporiaceae</taxon>
        <taxon>Cladosporium</taxon>
    </lineage>
</organism>
<reference evidence="13 14" key="1">
    <citation type="journal article" date="2020" name="Microbiol. Resour. Announc.">
        <title>Draft Genome Sequence of a Cladosporium Species Isolated from the Mesophotic Ascidian Didemnum maculosum.</title>
        <authorList>
            <person name="Gioti A."/>
            <person name="Siaperas R."/>
            <person name="Nikolaivits E."/>
            <person name="Le Goff G."/>
            <person name="Ouazzani J."/>
            <person name="Kotoulas G."/>
            <person name="Topakas E."/>
        </authorList>
    </citation>
    <scope>NUCLEOTIDE SEQUENCE [LARGE SCALE GENOMIC DNA]</scope>
    <source>
        <strain evidence="13 14">TM138-S3</strain>
    </source>
</reference>
<evidence type="ECO:0000256" key="11">
    <source>
        <dbReference type="HAMAP-Rule" id="MF_03193"/>
    </source>
</evidence>
<dbReference type="PROSITE" id="PS01304">
    <property type="entry name" value="UBIH"/>
    <property type="match status" value="1"/>
</dbReference>
<sequence length="519" mass="55509">MVLASTHPSSLRAARRLLELPPAVRRSFWSTASAAAIERKPEIFDLVCVGGGPAGLSLVSALRSDPATKGLKIALVDGQDLTTSRTPGNEGFSNRCSSLTPASLHFLKEIGAWNNVNNIRTQPYHGMEVWDGVSGSKISFDPVDQTPGLLDSLAELVPGSRFAASKRKYETGDPTTVATICENGNLTAALLQQLKESGGVEILDKTKVESINLGPEPENEEALDLSQWPVLTLPNNRQLAARLLVGADGANSPVRQFADIPSHGWDYGQNGVVATLQLDRSFTADEIRTAYQRFLPTGPIALLPLPGNRASLVWSTTAPFATKLKQLSPPDFIAMVNAAFRLLPIDIDFMLTHHESVSPASELAWRETSTNSKSLGLLNTFPRVAEVQEGSVASFPLRMRHADTYTGHRVALIGDAAHTVHPLAGQGLNLGLADSESLVKSIAYGMETGMDIGSCWCLDGYNADRWAKNNAMLGVVDKLQKLYSVGSGPVVWGRSLGLDLVNKMGPLKGALMGAAAGTK</sequence>
<comment type="catalytic activity">
    <reaction evidence="11">
        <text>a 4-hydroxy-3-(all-trans-polyprenyl)benzoate + 2 reduced [2Fe-2S]-[ferredoxin] + O2 + 2 H(+) = a 3,4-dihydroxy-5-(all-trans-polyprenyl)benzoate + 2 oxidized [2Fe-2S]-[ferredoxin] + H2O</text>
        <dbReference type="Rhea" id="RHEA:81195"/>
        <dbReference type="Rhea" id="RHEA-COMP:9514"/>
        <dbReference type="Rhea" id="RHEA-COMP:10000"/>
        <dbReference type="Rhea" id="RHEA-COMP:10001"/>
        <dbReference type="Rhea" id="RHEA-COMP:10930"/>
        <dbReference type="ChEBI" id="CHEBI:15377"/>
        <dbReference type="ChEBI" id="CHEBI:15378"/>
        <dbReference type="ChEBI" id="CHEBI:15379"/>
        <dbReference type="ChEBI" id="CHEBI:33737"/>
        <dbReference type="ChEBI" id="CHEBI:33738"/>
        <dbReference type="ChEBI" id="CHEBI:64694"/>
        <dbReference type="ChEBI" id="CHEBI:78396"/>
        <dbReference type="EC" id="1.14.15.45"/>
    </reaction>
</comment>
<evidence type="ECO:0000256" key="3">
    <source>
        <dbReference type="ARBA" id="ARBA00022630"/>
    </source>
</evidence>
<dbReference type="InterPro" id="IPR000689">
    <property type="entry name" value="UbQ_mOase_COQ6"/>
</dbReference>
<accession>A0AB34KN98</accession>
<dbReference type="GO" id="GO:0106364">
    <property type="term" value="F:4-hydroxy-3-all-trans-polyprenylbenzoate oxygenase activity"/>
    <property type="evidence" value="ECO:0007669"/>
    <property type="project" value="UniProtKB-EC"/>
</dbReference>
<keyword evidence="7 11" id="KW-0560">Oxidoreductase</keyword>
<dbReference type="InterPro" id="IPR051205">
    <property type="entry name" value="UbiH/COQ6_monooxygenase"/>
</dbReference>
<dbReference type="HAMAP" id="MF_03193">
    <property type="entry name" value="COQ6_monooxygenase"/>
    <property type="match status" value="1"/>
</dbReference>
<comment type="subunit">
    <text evidence="11">Component of a multi-subunit COQ enzyme complex, composed of at least COQ3, COQ4, COQ5, COQ6, COQ7 and COQ9.</text>
</comment>
<dbReference type="Proteomes" id="UP000803884">
    <property type="component" value="Unassembled WGS sequence"/>
</dbReference>
<dbReference type="RefSeq" id="XP_069228663.1">
    <property type="nucleotide sequence ID" value="XM_069374331.1"/>
</dbReference>
<feature type="domain" description="FAD-binding" evidence="12">
    <location>
        <begin position="47"/>
        <end position="467"/>
    </location>
</feature>
<evidence type="ECO:0000259" key="12">
    <source>
        <dbReference type="Pfam" id="PF01494"/>
    </source>
</evidence>
<comment type="function">
    <text evidence="11">FAD-dependent monooxygenase required for two non-consecutive steps during ubiquinone biosynthesis. Required for the C5-ring hydroxylation during ubiquinone biosynthesis by catalyzing the hydroxylation of 4-hydroxy-3-(all-trans-polyprenyl)benzoic acid to 3,4-dihydroxy-5-(all-trans-polyprenyl)benzoic acid. Also acts downstream of coq4, for the C1-hydroxylation during ubiquinone biosynthesis by catalyzing the hydroxylation of 2-methoxy-6-(all-trans-polyprenyl)phenol to 2-methoxy-6-(all-trans-polyprenyl)benzene-1,4-diol. The electrons required for the hydroxylation reaction are funneled indirectly to coq6 from NADPH via a ferredoxin/ferredoxin reductase system.</text>
</comment>
<gene>
    <name evidence="13" type="primary">coq6</name>
    <name evidence="11" type="synonym">COQ6</name>
    <name evidence="13" type="ORF">WHR41_05726</name>
</gene>
<comment type="catalytic activity">
    <reaction evidence="11">
        <text>a 2-methoxy-6-(all-trans-polyprenyl)phenol + 2 reduced [2Fe-2S]-[ferredoxin] + O2 + 2 H(+) = a 2-methoxy-6-(all-trans-polyprenyl)benzene-1,4-diol + 2 oxidized [2Fe-2S]-[ferredoxin] + H2O</text>
        <dbReference type="Rhea" id="RHEA:81183"/>
        <dbReference type="Rhea" id="RHEA-COMP:9551"/>
        <dbReference type="Rhea" id="RHEA-COMP:10000"/>
        <dbReference type="Rhea" id="RHEA-COMP:10001"/>
        <dbReference type="Rhea" id="RHEA-COMP:10858"/>
        <dbReference type="ChEBI" id="CHEBI:15377"/>
        <dbReference type="ChEBI" id="CHEBI:15378"/>
        <dbReference type="ChEBI" id="CHEBI:15379"/>
        <dbReference type="ChEBI" id="CHEBI:33737"/>
        <dbReference type="ChEBI" id="CHEBI:33738"/>
        <dbReference type="ChEBI" id="CHEBI:62731"/>
        <dbReference type="ChEBI" id="CHEBI:84166"/>
        <dbReference type="EC" id="1.14.15.46"/>
    </reaction>
</comment>
<protein>
    <recommendedName>
        <fullName evidence="11">Ubiquinone biosynthesis monooxygenase COQ6, mitochondrial</fullName>
        <ecNumber evidence="11">1.14.15.45</ecNumber>
    </recommendedName>
    <alternativeName>
        <fullName evidence="11">2-methoxy-6-polyprenolphenol 4-hydroxylase</fullName>
        <ecNumber evidence="11">1.14.15.46</ecNumber>
    </alternativeName>
</protein>
<name>A0AB34KN98_9PEZI</name>
<evidence type="ECO:0000256" key="2">
    <source>
        <dbReference type="ARBA" id="ARBA00005349"/>
    </source>
</evidence>
<keyword evidence="5 11" id="KW-0999">Mitochondrion inner membrane</keyword>
<dbReference type="PRINTS" id="PR00420">
    <property type="entry name" value="RNGMNOXGNASE"/>
</dbReference>
<evidence type="ECO:0000256" key="1">
    <source>
        <dbReference type="ARBA" id="ARBA00001974"/>
    </source>
</evidence>
<dbReference type="SUPFAM" id="SSF51905">
    <property type="entry name" value="FAD/NAD(P)-binding domain"/>
    <property type="match status" value="1"/>
</dbReference>
<comment type="subcellular location">
    <subcellularLocation>
        <location evidence="11">Mitochondrion inner membrane</location>
        <topology evidence="11">Peripheral membrane protein</topology>
        <orientation evidence="11">Matrix side</orientation>
    </subcellularLocation>
</comment>
<evidence type="ECO:0000256" key="5">
    <source>
        <dbReference type="ARBA" id="ARBA00022792"/>
    </source>
</evidence>
<dbReference type="GO" id="GO:0031314">
    <property type="term" value="C:extrinsic component of mitochondrial inner membrane"/>
    <property type="evidence" value="ECO:0007669"/>
    <property type="project" value="UniProtKB-UniRule"/>
</dbReference>
<dbReference type="EC" id="1.14.15.45" evidence="11"/>
<comment type="similarity">
    <text evidence="2 11">Belongs to the UbiH/COQ6 family.</text>
</comment>
<evidence type="ECO:0000256" key="7">
    <source>
        <dbReference type="ARBA" id="ARBA00023002"/>
    </source>
</evidence>
<dbReference type="Pfam" id="PF01494">
    <property type="entry name" value="FAD_binding_3"/>
    <property type="match status" value="1"/>
</dbReference>
<keyword evidence="14" id="KW-1185">Reference proteome</keyword>
<dbReference type="GO" id="GO:0071949">
    <property type="term" value="F:FAD binding"/>
    <property type="evidence" value="ECO:0007669"/>
    <property type="project" value="InterPro"/>
</dbReference>
<dbReference type="GO" id="GO:0120538">
    <property type="term" value="F:2-methoxy-6-polyprenolphenol 4-hydroxylase activity"/>
    <property type="evidence" value="ECO:0007669"/>
    <property type="project" value="UniProtKB-EC"/>
</dbReference>
<dbReference type="InterPro" id="IPR036188">
    <property type="entry name" value="FAD/NAD-bd_sf"/>
</dbReference>
<comment type="caution">
    <text evidence="13">The sequence shown here is derived from an EMBL/GenBank/DDBJ whole genome shotgun (WGS) entry which is preliminary data.</text>
</comment>
<dbReference type="FunFam" id="3.50.50.60:FF:000021">
    <property type="entry name" value="Ubiquinone biosynthesis monooxygenase COQ6"/>
    <property type="match status" value="1"/>
</dbReference>
<comment type="pathway">
    <text evidence="11">Cofactor biosynthesis; ubiquinone biosynthesis.</text>
</comment>
<keyword evidence="8 11" id="KW-0503">Monooxygenase</keyword>
<evidence type="ECO:0000256" key="4">
    <source>
        <dbReference type="ARBA" id="ARBA00022688"/>
    </source>
</evidence>
<dbReference type="NCBIfam" id="TIGR01988">
    <property type="entry name" value="Ubi-OHases"/>
    <property type="match status" value="1"/>
</dbReference>
<evidence type="ECO:0000256" key="8">
    <source>
        <dbReference type="ARBA" id="ARBA00023033"/>
    </source>
</evidence>
<dbReference type="EMBL" id="JAAQHG020000019">
    <property type="protein sequence ID" value="KAL1585557.1"/>
    <property type="molecule type" value="Genomic_DNA"/>
</dbReference>
<dbReference type="InterPro" id="IPR010971">
    <property type="entry name" value="UbiH/COQ6"/>
</dbReference>
<dbReference type="AlphaFoldDB" id="A0AB34KN98"/>
<keyword evidence="4 11" id="KW-0831">Ubiquinone biosynthesis</keyword>
<evidence type="ECO:0000256" key="9">
    <source>
        <dbReference type="ARBA" id="ARBA00023128"/>
    </source>
</evidence>
<keyword evidence="3 11" id="KW-0285">Flavoprotein</keyword>
<dbReference type="InterPro" id="IPR002938">
    <property type="entry name" value="FAD-bd"/>
</dbReference>
<evidence type="ECO:0000256" key="10">
    <source>
        <dbReference type="ARBA" id="ARBA00023136"/>
    </source>
</evidence>
<evidence type="ECO:0000313" key="14">
    <source>
        <dbReference type="Proteomes" id="UP000803884"/>
    </source>
</evidence>
<keyword evidence="10 11" id="KW-0472">Membrane</keyword>
<dbReference type="GeneID" id="96007169"/>
<dbReference type="InterPro" id="IPR018168">
    <property type="entry name" value="Ubi_Hdrlase_CS"/>
</dbReference>
<dbReference type="PANTHER" id="PTHR43876">
    <property type="entry name" value="UBIQUINONE BIOSYNTHESIS MONOOXYGENASE COQ6, MITOCHONDRIAL"/>
    <property type="match status" value="1"/>
</dbReference>
<evidence type="ECO:0000313" key="13">
    <source>
        <dbReference type="EMBL" id="KAL1585557.1"/>
    </source>
</evidence>
<keyword evidence="9 11" id="KW-0496">Mitochondrion</keyword>
<dbReference type="GO" id="GO:0016712">
    <property type="term" value="F:oxidoreductase activity, acting on paired donors, with incorporation or reduction of molecular oxygen, reduced flavin or flavoprotein as one donor, and incorporation of one atom of oxygen"/>
    <property type="evidence" value="ECO:0007669"/>
    <property type="project" value="UniProtKB-UniRule"/>
</dbReference>
<comment type="cofactor">
    <cofactor evidence="1 11">
        <name>FAD</name>
        <dbReference type="ChEBI" id="CHEBI:57692"/>
    </cofactor>
</comment>
<keyword evidence="6 11" id="KW-0274">FAD</keyword>
<dbReference type="EC" id="1.14.15.46" evidence="11"/>